<reference evidence="6 7" key="1">
    <citation type="submission" date="2016-10" db="EMBL/GenBank/DDBJ databases">
        <title>Genome sequence of the ascomycete fungus Penicillium subrubescens.</title>
        <authorList>
            <person name="De Vries R.P."/>
            <person name="Peng M."/>
            <person name="Dilokpimol A."/>
            <person name="Hilden K."/>
            <person name="Makela M.R."/>
            <person name="Grigoriev I."/>
            <person name="Riley R."/>
            <person name="Granchi Z."/>
        </authorList>
    </citation>
    <scope>NUCLEOTIDE SEQUENCE [LARGE SCALE GENOMIC DNA]</scope>
    <source>
        <strain evidence="6 7">CBS 132785</strain>
    </source>
</reference>
<dbReference type="Gene3D" id="3.20.20.70">
    <property type="entry name" value="Aldolase class I"/>
    <property type="match status" value="1"/>
</dbReference>
<dbReference type="CDD" id="cd04733">
    <property type="entry name" value="OYE_like_2_FMN"/>
    <property type="match status" value="1"/>
</dbReference>
<dbReference type="InterPro" id="IPR001155">
    <property type="entry name" value="OxRdtase_FMN_N"/>
</dbReference>
<dbReference type="Pfam" id="PF00724">
    <property type="entry name" value="Oxidored_FMN"/>
    <property type="match status" value="1"/>
</dbReference>
<keyword evidence="4" id="KW-0560">Oxidoreductase</keyword>
<dbReference type="EMBL" id="MNBE01000398">
    <property type="protein sequence ID" value="OKP10068.1"/>
    <property type="molecule type" value="Genomic_DNA"/>
</dbReference>
<dbReference type="SUPFAM" id="SSF51395">
    <property type="entry name" value="FMN-linked oxidoreductases"/>
    <property type="match status" value="1"/>
</dbReference>
<proteinExistence type="inferred from homology"/>
<keyword evidence="3" id="KW-0288">FMN</keyword>
<evidence type="ECO:0000256" key="1">
    <source>
        <dbReference type="ARBA" id="ARBA00005979"/>
    </source>
</evidence>
<dbReference type="OrthoDB" id="1663137at2759"/>
<evidence type="ECO:0000259" key="5">
    <source>
        <dbReference type="Pfam" id="PF00724"/>
    </source>
</evidence>
<keyword evidence="2" id="KW-0285">Flavoprotein</keyword>
<name>A0A1Q5UC56_9EURO</name>
<accession>A0A1Q5UC56</accession>
<evidence type="ECO:0000313" key="6">
    <source>
        <dbReference type="EMBL" id="OKP10068.1"/>
    </source>
</evidence>
<dbReference type="PANTHER" id="PTHR43656:SF2">
    <property type="entry name" value="BINDING OXIDOREDUCTASE, PUTATIVE (AFU_ORTHOLOGUE AFUA_2G08260)-RELATED"/>
    <property type="match status" value="1"/>
</dbReference>
<evidence type="ECO:0000313" key="7">
    <source>
        <dbReference type="Proteomes" id="UP000186955"/>
    </source>
</evidence>
<comment type="caution">
    <text evidence="6">The sequence shown here is derived from an EMBL/GenBank/DDBJ whole genome shotgun (WGS) entry which is preliminary data.</text>
</comment>
<comment type="similarity">
    <text evidence="1">Belongs to the NADH:flavin oxidoreductase/NADH oxidase family.</text>
</comment>
<sequence length="433" mass="46852">MPSPLADPVKLPCGLVLPNRLSKAAMAELMAKTNQPNDTLLDAYEQWSQGGWGSILTGNVQVDVNHMGSPFDPALHTEYTGADTNTDTTLLTNWKKYASTCQKHGTPAIVQICHPGRQSFRVAGKRGMFASTIAPSAVPINIGDGLMERVIAAVTWSSPREMTRGDIERVIRQFVDTTRLMADAGFSGVELHGAHGYLLDQFLNSKTNLRTDDYGGTPEKRARFVLDILTETRKVVPPTFAIGIKLNSADHSSATFEETMTQIALLVSAGIDFLEISGGTYEDPQMMGYPNPTKSSPNGNANTNGNAKSARTAAREAFFLEFAHTVRERHPQLVLMLTGGFRTRAGAEAAINDGACDLVGIARPAAVDPKFPLLLLDEEVPDEKAVLLLEKAPVPWFAKWLPRNLIGAGAESTYYAGQIQRLAKGLATYAPAL</sequence>
<dbReference type="InterPro" id="IPR051799">
    <property type="entry name" value="NADH_flavin_oxidoreductase"/>
</dbReference>
<dbReference type="GO" id="GO:0016491">
    <property type="term" value="F:oxidoreductase activity"/>
    <property type="evidence" value="ECO:0007669"/>
    <property type="project" value="UniProtKB-KW"/>
</dbReference>
<evidence type="ECO:0000256" key="3">
    <source>
        <dbReference type="ARBA" id="ARBA00022643"/>
    </source>
</evidence>
<evidence type="ECO:0000256" key="2">
    <source>
        <dbReference type="ARBA" id="ARBA00022630"/>
    </source>
</evidence>
<feature type="domain" description="NADH:flavin oxidoreductase/NADH oxidase N-terminal" evidence="5">
    <location>
        <begin position="8"/>
        <end position="372"/>
    </location>
</feature>
<gene>
    <name evidence="6" type="ORF">PENSUB_4533</name>
</gene>
<dbReference type="InterPro" id="IPR013785">
    <property type="entry name" value="Aldolase_TIM"/>
</dbReference>
<dbReference type="STRING" id="1316194.A0A1Q5UC56"/>
<protein>
    <submittedName>
        <fullName evidence="6">NADH oxidase</fullName>
    </submittedName>
</protein>
<dbReference type="PANTHER" id="PTHR43656">
    <property type="entry name" value="BINDING OXIDOREDUCTASE, PUTATIVE (AFU_ORTHOLOGUE AFUA_2G08260)-RELATED"/>
    <property type="match status" value="1"/>
</dbReference>
<evidence type="ECO:0000256" key="4">
    <source>
        <dbReference type="ARBA" id="ARBA00023002"/>
    </source>
</evidence>
<organism evidence="6 7">
    <name type="scientific">Penicillium subrubescens</name>
    <dbReference type="NCBI Taxonomy" id="1316194"/>
    <lineage>
        <taxon>Eukaryota</taxon>
        <taxon>Fungi</taxon>
        <taxon>Dikarya</taxon>
        <taxon>Ascomycota</taxon>
        <taxon>Pezizomycotina</taxon>
        <taxon>Eurotiomycetes</taxon>
        <taxon>Eurotiomycetidae</taxon>
        <taxon>Eurotiales</taxon>
        <taxon>Aspergillaceae</taxon>
        <taxon>Penicillium</taxon>
    </lineage>
</organism>
<dbReference type="AlphaFoldDB" id="A0A1Q5UC56"/>
<keyword evidence="7" id="KW-1185">Reference proteome</keyword>
<dbReference type="GO" id="GO:0010181">
    <property type="term" value="F:FMN binding"/>
    <property type="evidence" value="ECO:0007669"/>
    <property type="project" value="InterPro"/>
</dbReference>
<dbReference type="Proteomes" id="UP000186955">
    <property type="component" value="Unassembled WGS sequence"/>
</dbReference>